<reference evidence="2" key="1">
    <citation type="submission" date="2021-07" db="EMBL/GenBank/DDBJ databases">
        <title>Complete genome sequence of Crassaminicella sp. 143-21, isolated from a deep-sea hydrothermal vent.</title>
        <authorList>
            <person name="Li X."/>
        </authorList>
    </citation>
    <scope>NUCLEOTIDE SEQUENCE</scope>
    <source>
        <strain evidence="2">143-21</strain>
    </source>
</reference>
<sequence length="69" mass="7575">MVILIILVYIIIGVVEIVPLVKKNQKKELILYSITFIAAFIMSILLSLGVKIPSPAKPIEKVVKMIIGG</sequence>
<organism evidence="2 3">
    <name type="scientific">Crassaminicella indica</name>
    <dbReference type="NCBI Taxonomy" id="2855394"/>
    <lineage>
        <taxon>Bacteria</taxon>
        <taxon>Bacillati</taxon>
        <taxon>Bacillota</taxon>
        <taxon>Clostridia</taxon>
        <taxon>Eubacteriales</taxon>
        <taxon>Clostridiaceae</taxon>
        <taxon>Crassaminicella</taxon>
    </lineage>
</organism>
<feature type="transmembrane region" description="Helical" evidence="1">
    <location>
        <begin position="29"/>
        <end position="50"/>
    </location>
</feature>
<feature type="transmembrane region" description="Helical" evidence="1">
    <location>
        <begin position="6"/>
        <end position="22"/>
    </location>
</feature>
<name>A0ABX8R7P3_9CLOT</name>
<proteinExistence type="predicted"/>
<dbReference type="Proteomes" id="UP000886818">
    <property type="component" value="Chromosome"/>
</dbReference>
<dbReference type="RefSeq" id="WP_218281783.1">
    <property type="nucleotide sequence ID" value="NZ_CP078093.1"/>
</dbReference>
<keyword evidence="1" id="KW-1133">Transmembrane helix</keyword>
<evidence type="ECO:0000313" key="2">
    <source>
        <dbReference type="EMBL" id="QXM05083.1"/>
    </source>
</evidence>
<keyword evidence="1" id="KW-0812">Transmembrane</keyword>
<keyword evidence="3" id="KW-1185">Reference proteome</keyword>
<dbReference type="EMBL" id="CP078093">
    <property type="protein sequence ID" value="QXM05083.1"/>
    <property type="molecule type" value="Genomic_DNA"/>
</dbReference>
<evidence type="ECO:0000313" key="3">
    <source>
        <dbReference type="Proteomes" id="UP000886818"/>
    </source>
</evidence>
<evidence type="ECO:0000256" key="1">
    <source>
        <dbReference type="SAM" id="Phobius"/>
    </source>
</evidence>
<accession>A0ABX8R7P3</accession>
<gene>
    <name evidence="2" type="ORF">KVH43_06645</name>
</gene>
<protein>
    <submittedName>
        <fullName evidence="2">Uncharacterized protein</fullName>
    </submittedName>
</protein>
<keyword evidence="1" id="KW-0472">Membrane</keyword>